<reference evidence="1" key="1">
    <citation type="journal article" date="2021" name="Proc. Natl. Acad. Sci. U.S.A.">
        <title>A Catalog of Tens of Thousands of Viruses from Human Metagenomes Reveals Hidden Associations with Chronic Diseases.</title>
        <authorList>
            <person name="Tisza M.J."/>
            <person name="Buck C.B."/>
        </authorList>
    </citation>
    <scope>NUCLEOTIDE SEQUENCE</scope>
    <source>
        <strain evidence="1">CtwwN25</strain>
    </source>
</reference>
<evidence type="ECO:0000313" key="1">
    <source>
        <dbReference type="EMBL" id="DAE08551.1"/>
    </source>
</evidence>
<dbReference type="EMBL" id="BK015472">
    <property type="protein sequence ID" value="DAE08551.1"/>
    <property type="molecule type" value="Genomic_DNA"/>
</dbReference>
<proteinExistence type="predicted"/>
<organism evidence="1">
    <name type="scientific">Myoviridae sp. ctwwN25</name>
    <dbReference type="NCBI Taxonomy" id="2825209"/>
    <lineage>
        <taxon>Viruses</taxon>
        <taxon>Duplodnaviria</taxon>
        <taxon>Heunggongvirae</taxon>
        <taxon>Uroviricota</taxon>
        <taxon>Caudoviricetes</taxon>
    </lineage>
</organism>
<name>A0A8S5PN11_9CAUD</name>
<protein>
    <submittedName>
        <fullName evidence="1">Uncharacterized protein</fullName>
    </submittedName>
</protein>
<sequence>MIIVLFICKKSARIRIVKTIKAPAITARIP</sequence>
<accession>A0A8S5PN11</accession>